<gene>
    <name evidence="2" type="ORF">AUP44_01275</name>
</gene>
<dbReference type="PANTHER" id="PTHR33221">
    <property type="entry name" value="WINGED HELIX-TURN-HELIX TRANSCRIPTIONAL REGULATOR, RRF2 FAMILY"/>
    <property type="match status" value="1"/>
</dbReference>
<dbReference type="AlphaFoldDB" id="A0A162KAZ2"/>
<dbReference type="GO" id="GO:0005829">
    <property type="term" value="C:cytosol"/>
    <property type="evidence" value="ECO:0007669"/>
    <property type="project" value="TreeGrafter"/>
</dbReference>
<comment type="caution">
    <text evidence="2">The sequence shown here is derived from an EMBL/GenBank/DDBJ whole genome shotgun (WGS) entry which is preliminary data.</text>
</comment>
<dbReference type="SUPFAM" id="SSF46785">
    <property type="entry name" value="Winged helix' DNA-binding domain"/>
    <property type="match status" value="1"/>
</dbReference>
<dbReference type="InterPro" id="IPR036390">
    <property type="entry name" value="WH_DNA-bd_sf"/>
</dbReference>
<evidence type="ECO:0000313" key="3">
    <source>
        <dbReference type="Proteomes" id="UP000075787"/>
    </source>
</evidence>
<keyword evidence="1" id="KW-0238">DNA-binding</keyword>
<dbReference type="OrthoDB" id="9795923at2"/>
<reference evidence="2 3" key="1">
    <citation type="submission" date="2015-12" db="EMBL/GenBank/DDBJ databases">
        <title>Genome sequence of Tistrella mobilis MCCC 1A02139.</title>
        <authorList>
            <person name="Lu L."/>
            <person name="Lai Q."/>
            <person name="Shao Z."/>
            <person name="Qian P."/>
        </authorList>
    </citation>
    <scope>NUCLEOTIDE SEQUENCE [LARGE SCALE GENOMIC DNA]</scope>
    <source>
        <strain evidence="2 3">MCCC 1A02139</strain>
    </source>
</reference>
<name>A0A162KAZ2_9PROT</name>
<sequence>MRLTTFSDYALRSLIFVAVAPDRLVTIGQIAEAYDISRNHLMKVVHQLGRLGYLETVRGKGGGLRLGQAPEDIRIGAVLRETERDSALLECFDTHGNCRILPACVLRGALAEAAEAFYAHMDRYTLADLTRPRCEIASLLGLDRATDAA</sequence>
<dbReference type="EMBL" id="LPZR01000190">
    <property type="protein sequence ID" value="KYO50839.1"/>
    <property type="molecule type" value="Genomic_DNA"/>
</dbReference>
<dbReference type="InterPro" id="IPR000944">
    <property type="entry name" value="Tscrpt_reg_Rrf2"/>
</dbReference>
<evidence type="ECO:0000313" key="2">
    <source>
        <dbReference type="EMBL" id="KYO50839.1"/>
    </source>
</evidence>
<organism evidence="2 3">
    <name type="scientific">Tistrella mobilis</name>
    <dbReference type="NCBI Taxonomy" id="171437"/>
    <lineage>
        <taxon>Bacteria</taxon>
        <taxon>Pseudomonadati</taxon>
        <taxon>Pseudomonadota</taxon>
        <taxon>Alphaproteobacteria</taxon>
        <taxon>Geminicoccales</taxon>
        <taxon>Geminicoccaceae</taxon>
        <taxon>Tistrella</taxon>
    </lineage>
</organism>
<dbReference type="NCBIfam" id="TIGR00738">
    <property type="entry name" value="rrf2_super"/>
    <property type="match status" value="1"/>
</dbReference>
<dbReference type="PROSITE" id="PS51197">
    <property type="entry name" value="HTH_RRF2_2"/>
    <property type="match status" value="1"/>
</dbReference>
<dbReference type="GeneID" id="97240887"/>
<dbReference type="Pfam" id="PF02082">
    <property type="entry name" value="Rrf2"/>
    <property type="match status" value="1"/>
</dbReference>
<dbReference type="GO" id="GO:0003700">
    <property type="term" value="F:DNA-binding transcription factor activity"/>
    <property type="evidence" value="ECO:0007669"/>
    <property type="project" value="TreeGrafter"/>
</dbReference>
<accession>A0A162KAZ2</accession>
<proteinExistence type="predicted"/>
<dbReference type="RefSeq" id="WP_062767404.1">
    <property type="nucleotide sequence ID" value="NZ_CP121013.1"/>
</dbReference>
<dbReference type="Gene3D" id="1.10.10.10">
    <property type="entry name" value="Winged helix-like DNA-binding domain superfamily/Winged helix DNA-binding domain"/>
    <property type="match status" value="1"/>
</dbReference>
<dbReference type="InterPro" id="IPR036388">
    <property type="entry name" value="WH-like_DNA-bd_sf"/>
</dbReference>
<protein>
    <submittedName>
        <fullName evidence="2">Rrf2 family transcriptional regulator</fullName>
    </submittedName>
</protein>
<evidence type="ECO:0000256" key="1">
    <source>
        <dbReference type="ARBA" id="ARBA00023125"/>
    </source>
</evidence>
<dbReference type="PANTHER" id="PTHR33221:SF4">
    <property type="entry name" value="HTH-TYPE TRANSCRIPTIONAL REPRESSOR NSRR"/>
    <property type="match status" value="1"/>
</dbReference>
<dbReference type="GO" id="GO:0003677">
    <property type="term" value="F:DNA binding"/>
    <property type="evidence" value="ECO:0007669"/>
    <property type="project" value="UniProtKB-KW"/>
</dbReference>
<dbReference type="Proteomes" id="UP000075787">
    <property type="component" value="Unassembled WGS sequence"/>
</dbReference>